<protein>
    <submittedName>
        <fullName evidence="1">Uncharacterized protein</fullName>
    </submittedName>
</protein>
<proteinExistence type="predicted"/>
<comment type="caution">
    <text evidence="1">The sequence shown here is derived from an EMBL/GenBank/DDBJ whole genome shotgun (WGS) entry which is preliminary data.</text>
</comment>
<evidence type="ECO:0000313" key="2">
    <source>
        <dbReference type="Proteomes" id="UP000605970"/>
    </source>
</evidence>
<dbReference type="EMBL" id="JABEBT010000046">
    <property type="protein sequence ID" value="KAF7635111.1"/>
    <property type="molecule type" value="Genomic_DNA"/>
</dbReference>
<accession>A0A8S9ZPB6</accession>
<sequence>MIFSKTNLVYLFKGIRGRSRNDSAQQLRRRKESIPTIIFKDLFRSHASSPRQWRQFFEVLAKECTMCVRDQACRRKSCFDLKQKTCLAACFPPEYNIYDRYIKYYHDSISFQIKNLASSPLEKNELRKTNVRGYTIRYSSLFFNTGTTSSARSTKTIYMIVFCLEWWKIRLLFPKKFPRYYSSNAAIAYKGKHFEDRSLFQHYTATIIAISNNLDICLNSTDKLEKIFV</sequence>
<name>A0A8S9ZPB6_9BILA</name>
<keyword evidence="2" id="KW-1185">Reference proteome</keyword>
<reference evidence="1" key="1">
    <citation type="journal article" date="2020" name="Ecol. Evol.">
        <title>Genome structure and content of the rice root-knot nematode (Meloidogyne graminicola).</title>
        <authorList>
            <person name="Phan N.T."/>
            <person name="Danchin E.G.J."/>
            <person name="Klopp C."/>
            <person name="Perfus-Barbeoch L."/>
            <person name="Kozlowski D.K."/>
            <person name="Koutsovoulos G.D."/>
            <person name="Lopez-Roques C."/>
            <person name="Bouchez O."/>
            <person name="Zahm M."/>
            <person name="Besnard G."/>
            <person name="Bellafiore S."/>
        </authorList>
    </citation>
    <scope>NUCLEOTIDE SEQUENCE</scope>
    <source>
        <strain evidence="1">VN-18</strain>
    </source>
</reference>
<evidence type="ECO:0000313" key="1">
    <source>
        <dbReference type="EMBL" id="KAF7635111.1"/>
    </source>
</evidence>
<dbReference type="Proteomes" id="UP000605970">
    <property type="component" value="Unassembled WGS sequence"/>
</dbReference>
<gene>
    <name evidence="1" type="ORF">Mgra_00005391</name>
</gene>
<organism evidence="1 2">
    <name type="scientific">Meloidogyne graminicola</name>
    <dbReference type="NCBI Taxonomy" id="189291"/>
    <lineage>
        <taxon>Eukaryota</taxon>
        <taxon>Metazoa</taxon>
        <taxon>Ecdysozoa</taxon>
        <taxon>Nematoda</taxon>
        <taxon>Chromadorea</taxon>
        <taxon>Rhabditida</taxon>
        <taxon>Tylenchina</taxon>
        <taxon>Tylenchomorpha</taxon>
        <taxon>Tylenchoidea</taxon>
        <taxon>Meloidogynidae</taxon>
        <taxon>Meloidogyninae</taxon>
        <taxon>Meloidogyne</taxon>
    </lineage>
</organism>
<dbReference type="AlphaFoldDB" id="A0A8S9ZPB6"/>
<dbReference type="OrthoDB" id="10047020at2759"/>